<gene>
    <name evidence="6" type="ORF">AWB66_01616</name>
</gene>
<dbReference type="Gene3D" id="3.40.190.290">
    <property type="match status" value="1"/>
</dbReference>
<sequence>MTASIDPGKGAAAIATGRFDPTRLKTRQLALIVQLDIHRSVLRAADAAHMTQPGATKLLRELEDTMGVPLFERHPRGVEPTWYGEVLIRHARSVLAELQHAYDEVSALKAGLTGQAMIGTEVTAATNVVPQAVALLKKRFPQIRVNIEMEFSEVLVQRLQEGKLDMIVARIRNPDDLAELHYAPLAEAQHALFARVGHPLVKRKTLSWDELAPQTWILPPKGNVMRNQFTQLFLERQLALPTDVVESSSLPVITSLLQMSDMIAPLAREPVRPYCIAGALEPLPFELDLKLGPAAIVTRRGQRLSPGARAMLQALREAAGFDTQGPDADSD</sequence>
<keyword evidence="4" id="KW-0804">Transcription</keyword>
<dbReference type="AlphaFoldDB" id="A0A158G8S8"/>
<proteinExistence type="inferred from homology"/>
<dbReference type="SUPFAM" id="SSF46785">
    <property type="entry name" value="Winged helix' DNA-binding domain"/>
    <property type="match status" value="1"/>
</dbReference>
<dbReference type="Gene3D" id="1.10.10.10">
    <property type="entry name" value="Winged helix-like DNA-binding domain superfamily/Winged helix DNA-binding domain"/>
    <property type="match status" value="1"/>
</dbReference>
<dbReference type="InterPro" id="IPR050950">
    <property type="entry name" value="HTH-type_LysR_regulators"/>
</dbReference>
<organism evidence="6 7">
    <name type="scientific">Caballeronia telluris</name>
    <dbReference type="NCBI Taxonomy" id="326475"/>
    <lineage>
        <taxon>Bacteria</taxon>
        <taxon>Pseudomonadati</taxon>
        <taxon>Pseudomonadota</taxon>
        <taxon>Betaproteobacteria</taxon>
        <taxon>Burkholderiales</taxon>
        <taxon>Burkholderiaceae</taxon>
        <taxon>Caballeronia</taxon>
    </lineage>
</organism>
<reference evidence="6" key="1">
    <citation type="submission" date="2016-01" db="EMBL/GenBank/DDBJ databases">
        <authorList>
            <person name="Peeters Charlotte."/>
        </authorList>
    </citation>
    <scope>NUCLEOTIDE SEQUENCE</scope>
    <source>
        <strain evidence="6">LMG 22936</strain>
    </source>
</reference>
<dbReference type="PROSITE" id="PS50931">
    <property type="entry name" value="HTH_LYSR"/>
    <property type="match status" value="1"/>
</dbReference>
<evidence type="ECO:0000256" key="3">
    <source>
        <dbReference type="ARBA" id="ARBA00023125"/>
    </source>
</evidence>
<evidence type="ECO:0000256" key="1">
    <source>
        <dbReference type="ARBA" id="ARBA00009437"/>
    </source>
</evidence>
<keyword evidence="7" id="KW-1185">Reference proteome</keyword>
<feature type="domain" description="HTH lysR-type" evidence="5">
    <location>
        <begin position="24"/>
        <end position="81"/>
    </location>
</feature>
<evidence type="ECO:0000313" key="6">
    <source>
        <dbReference type="EMBL" id="SAL27800.1"/>
    </source>
</evidence>
<dbReference type="PANTHER" id="PTHR30419:SF8">
    <property type="entry name" value="NITROGEN ASSIMILATION TRANSCRIPTIONAL ACTIVATOR-RELATED"/>
    <property type="match status" value="1"/>
</dbReference>
<evidence type="ECO:0000256" key="2">
    <source>
        <dbReference type="ARBA" id="ARBA00023015"/>
    </source>
</evidence>
<dbReference type="PANTHER" id="PTHR30419">
    <property type="entry name" value="HTH-TYPE TRANSCRIPTIONAL REGULATOR YBHD"/>
    <property type="match status" value="1"/>
</dbReference>
<dbReference type="SUPFAM" id="SSF53850">
    <property type="entry name" value="Periplasmic binding protein-like II"/>
    <property type="match status" value="1"/>
</dbReference>
<protein>
    <submittedName>
        <fullName evidence="6">LysR family transcriptional regulator</fullName>
    </submittedName>
</protein>
<dbReference type="InterPro" id="IPR036390">
    <property type="entry name" value="WH_DNA-bd_sf"/>
</dbReference>
<dbReference type="Pfam" id="PF03466">
    <property type="entry name" value="LysR_substrate"/>
    <property type="match status" value="1"/>
</dbReference>
<comment type="caution">
    <text evidence="6">The sequence shown here is derived from an EMBL/GenBank/DDBJ whole genome shotgun (WGS) entry which is preliminary data.</text>
</comment>
<dbReference type="InterPro" id="IPR005119">
    <property type="entry name" value="LysR_subst-bd"/>
</dbReference>
<accession>A0A158G8S8</accession>
<dbReference type="InterPro" id="IPR036388">
    <property type="entry name" value="WH-like_DNA-bd_sf"/>
</dbReference>
<dbReference type="RefSeq" id="WP_087629768.1">
    <property type="nucleotide sequence ID" value="NZ_FCNZ02000005.1"/>
</dbReference>
<name>A0A158G8S8_9BURK</name>
<evidence type="ECO:0000313" key="7">
    <source>
        <dbReference type="Proteomes" id="UP000054717"/>
    </source>
</evidence>
<dbReference type="InterPro" id="IPR000847">
    <property type="entry name" value="LysR_HTH_N"/>
</dbReference>
<dbReference type="STRING" id="326475.AWB66_01616"/>
<evidence type="ECO:0000256" key="4">
    <source>
        <dbReference type="ARBA" id="ARBA00023163"/>
    </source>
</evidence>
<dbReference type="Proteomes" id="UP000054717">
    <property type="component" value="Unassembled WGS sequence"/>
</dbReference>
<dbReference type="GO" id="GO:0005829">
    <property type="term" value="C:cytosol"/>
    <property type="evidence" value="ECO:0007669"/>
    <property type="project" value="TreeGrafter"/>
</dbReference>
<dbReference type="PRINTS" id="PR00039">
    <property type="entry name" value="HTHLYSR"/>
</dbReference>
<dbReference type="EMBL" id="FCNZ02000005">
    <property type="protein sequence ID" value="SAL27800.1"/>
    <property type="molecule type" value="Genomic_DNA"/>
</dbReference>
<evidence type="ECO:0000259" key="5">
    <source>
        <dbReference type="PROSITE" id="PS50931"/>
    </source>
</evidence>
<dbReference type="GO" id="GO:0003700">
    <property type="term" value="F:DNA-binding transcription factor activity"/>
    <property type="evidence" value="ECO:0007669"/>
    <property type="project" value="InterPro"/>
</dbReference>
<dbReference type="Pfam" id="PF00126">
    <property type="entry name" value="HTH_1"/>
    <property type="match status" value="1"/>
</dbReference>
<keyword evidence="2" id="KW-0805">Transcription regulation</keyword>
<keyword evidence="3" id="KW-0238">DNA-binding</keyword>
<comment type="similarity">
    <text evidence="1">Belongs to the LysR transcriptional regulatory family.</text>
</comment>
<dbReference type="GO" id="GO:0003677">
    <property type="term" value="F:DNA binding"/>
    <property type="evidence" value="ECO:0007669"/>
    <property type="project" value="UniProtKB-KW"/>
</dbReference>